<dbReference type="STRING" id="75906.THERU_02170"/>
<dbReference type="AlphaFoldDB" id="W0DFM5"/>
<sequence>MTKRDIIQRCHEKYPDFSKSLTEKVLNFILKEIALSLSRGEKVKLSGFGTWSVKKTGKKVGVKFKPSKKLLYYLNTPNLDAKINR</sequence>
<dbReference type="RefSeq" id="WP_025305642.1">
    <property type="nucleotide sequence ID" value="NZ_CP007028.1"/>
</dbReference>
<dbReference type="GO" id="GO:0003677">
    <property type="term" value="F:DNA binding"/>
    <property type="evidence" value="ECO:0007669"/>
    <property type="project" value="UniProtKB-KW"/>
</dbReference>
<evidence type="ECO:0000256" key="1">
    <source>
        <dbReference type="ARBA" id="ARBA00010529"/>
    </source>
</evidence>
<keyword evidence="2" id="KW-0238">DNA-binding</keyword>
<dbReference type="InterPro" id="IPR010992">
    <property type="entry name" value="IHF-like_DNA-bd_dom_sf"/>
</dbReference>
<organism evidence="5">
    <name type="scientific">Thermocrinis ruber</name>
    <dbReference type="NCBI Taxonomy" id="75906"/>
    <lineage>
        <taxon>Bacteria</taxon>
        <taxon>Pseudomonadati</taxon>
        <taxon>Aquificota</taxon>
        <taxon>Aquificia</taxon>
        <taxon>Aquificales</taxon>
        <taxon>Aquificaceae</taxon>
        <taxon>Thermocrinis</taxon>
    </lineage>
</organism>
<name>W0DFM5_9AQUI</name>
<dbReference type="Pfam" id="PF00216">
    <property type="entry name" value="Bac_DNA_binding"/>
    <property type="match status" value="1"/>
</dbReference>
<reference evidence="4 5" key="1">
    <citation type="submission" date="2013-12" db="EMBL/GenBank/DDBJ databases">
        <authorList>
            <consortium name="DOE Joint Genome Institute"/>
            <person name="Eisen J."/>
            <person name="Huntemann M."/>
            <person name="Han J."/>
            <person name="Chen A."/>
            <person name="Kyrpides N."/>
            <person name="Mavromatis K."/>
            <person name="Markowitz V."/>
            <person name="Palaniappan K."/>
            <person name="Ivanova N."/>
            <person name="Schaumberg A."/>
            <person name="Pati A."/>
            <person name="Liolios K."/>
            <person name="Nordberg H.P."/>
            <person name="Cantor M.N."/>
            <person name="Hua S.X."/>
            <person name="Woyke T."/>
        </authorList>
    </citation>
    <scope>NUCLEOTIDE SEQUENCE [LARGE SCALE GENOMIC DNA]</scope>
    <source>
        <strain evidence="4 5">DSM 23557</strain>
    </source>
</reference>
<accession>W0DFM5</accession>
<dbReference type="HOGENOM" id="CLU_2511625_0_0_0"/>
<dbReference type="GO" id="GO:0030527">
    <property type="term" value="F:structural constituent of chromatin"/>
    <property type="evidence" value="ECO:0007669"/>
    <property type="project" value="InterPro"/>
</dbReference>
<protein>
    <submittedName>
        <fullName evidence="4">Integration host factor subunit beta</fullName>
    </submittedName>
</protein>
<evidence type="ECO:0000256" key="2">
    <source>
        <dbReference type="ARBA" id="ARBA00023125"/>
    </source>
</evidence>
<dbReference type="KEGG" id="trd:THERU_02170"/>
<comment type="similarity">
    <text evidence="1 3">Belongs to the bacterial histone-like protein family.</text>
</comment>
<dbReference type="Proteomes" id="UP000018914">
    <property type="component" value="Chromosome"/>
</dbReference>
<dbReference type="Gene3D" id="4.10.520.10">
    <property type="entry name" value="IHF-like DNA-binding proteins"/>
    <property type="match status" value="1"/>
</dbReference>
<dbReference type="OrthoDB" id="9799835at2"/>
<dbReference type="SUPFAM" id="SSF47729">
    <property type="entry name" value="IHF-like DNA-binding proteins"/>
    <property type="match status" value="1"/>
</dbReference>
<evidence type="ECO:0000313" key="4">
    <source>
        <dbReference type="EMBL" id="AHE95670.1"/>
    </source>
</evidence>
<gene>
    <name evidence="4" type="ORF">THERU_02170</name>
</gene>
<evidence type="ECO:0000256" key="3">
    <source>
        <dbReference type="RuleBase" id="RU003939"/>
    </source>
</evidence>
<evidence type="ECO:0000313" key="5">
    <source>
        <dbReference type="Proteomes" id="UP000018914"/>
    </source>
</evidence>
<dbReference type="SMART" id="SM00411">
    <property type="entry name" value="BHL"/>
    <property type="match status" value="1"/>
</dbReference>
<proteinExistence type="inferred from homology"/>
<keyword evidence="5" id="KW-1185">Reference proteome</keyword>
<dbReference type="EMBL" id="CP007028">
    <property type="protein sequence ID" value="AHE95670.1"/>
    <property type="molecule type" value="Genomic_DNA"/>
</dbReference>
<dbReference type="InterPro" id="IPR000119">
    <property type="entry name" value="Hist_DNA-bd"/>
</dbReference>